<gene>
    <name evidence="2" type="ORF">DPMN_114835</name>
</gene>
<reference evidence="2" key="1">
    <citation type="journal article" date="2019" name="bioRxiv">
        <title>The Genome of the Zebra Mussel, Dreissena polymorpha: A Resource for Invasive Species Research.</title>
        <authorList>
            <person name="McCartney M.A."/>
            <person name="Auch B."/>
            <person name="Kono T."/>
            <person name="Mallez S."/>
            <person name="Zhang Y."/>
            <person name="Obille A."/>
            <person name="Becker A."/>
            <person name="Abrahante J.E."/>
            <person name="Garbe J."/>
            <person name="Badalamenti J.P."/>
            <person name="Herman A."/>
            <person name="Mangelson H."/>
            <person name="Liachko I."/>
            <person name="Sullivan S."/>
            <person name="Sone E.D."/>
            <person name="Koren S."/>
            <person name="Silverstein K.A.T."/>
            <person name="Beckman K.B."/>
            <person name="Gohl D.M."/>
        </authorList>
    </citation>
    <scope>NUCLEOTIDE SEQUENCE</scope>
    <source>
        <strain evidence="2">Duluth1</strain>
        <tissue evidence="2">Whole animal</tissue>
    </source>
</reference>
<keyword evidence="1" id="KW-0732">Signal</keyword>
<evidence type="ECO:0000313" key="2">
    <source>
        <dbReference type="EMBL" id="KAH3841376.1"/>
    </source>
</evidence>
<evidence type="ECO:0008006" key="4">
    <source>
        <dbReference type="Google" id="ProtNLM"/>
    </source>
</evidence>
<organism evidence="2 3">
    <name type="scientific">Dreissena polymorpha</name>
    <name type="common">Zebra mussel</name>
    <name type="synonym">Mytilus polymorpha</name>
    <dbReference type="NCBI Taxonomy" id="45954"/>
    <lineage>
        <taxon>Eukaryota</taxon>
        <taxon>Metazoa</taxon>
        <taxon>Spiralia</taxon>
        <taxon>Lophotrochozoa</taxon>
        <taxon>Mollusca</taxon>
        <taxon>Bivalvia</taxon>
        <taxon>Autobranchia</taxon>
        <taxon>Heteroconchia</taxon>
        <taxon>Euheterodonta</taxon>
        <taxon>Imparidentia</taxon>
        <taxon>Neoheterodontei</taxon>
        <taxon>Myida</taxon>
        <taxon>Dreissenoidea</taxon>
        <taxon>Dreissenidae</taxon>
        <taxon>Dreissena</taxon>
    </lineage>
</organism>
<comment type="caution">
    <text evidence="2">The sequence shown here is derived from an EMBL/GenBank/DDBJ whole genome shotgun (WGS) entry which is preliminary data.</text>
</comment>
<dbReference type="AlphaFoldDB" id="A0A9D4KLR2"/>
<accession>A0A9D4KLR2</accession>
<evidence type="ECO:0000256" key="1">
    <source>
        <dbReference type="SAM" id="SignalP"/>
    </source>
</evidence>
<keyword evidence="3" id="KW-1185">Reference proteome</keyword>
<feature type="chain" id="PRO_5039281189" description="Secreted protein" evidence="1">
    <location>
        <begin position="23"/>
        <end position="113"/>
    </location>
</feature>
<reference evidence="2" key="2">
    <citation type="submission" date="2020-11" db="EMBL/GenBank/DDBJ databases">
        <authorList>
            <person name="McCartney M.A."/>
            <person name="Auch B."/>
            <person name="Kono T."/>
            <person name="Mallez S."/>
            <person name="Becker A."/>
            <person name="Gohl D.M."/>
            <person name="Silverstein K.A.T."/>
            <person name="Koren S."/>
            <person name="Bechman K.B."/>
            <person name="Herman A."/>
            <person name="Abrahante J.E."/>
            <person name="Garbe J."/>
        </authorList>
    </citation>
    <scope>NUCLEOTIDE SEQUENCE</scope>
    <source>
        <strain evidence="2">Duluth1</strain>
        <tissue evidence="2">Whole animal</tissue>
    </source>
</reference>
<dbReference type="Proteomes" id="UP000828390">
    <property type="component" value="Unassembled WGS sequence"/>
</dbReference>
<protein>
    <recommendedName>
        <fullName evidence="4">Secreted protein</fullName>
    </recommendedName>
</protein>
<dbReference type="EMBL" id="JAIWYP010000004">
    <property type="protein sequence ID" value="KAH3841376.1"/>
    <property type="molecule type" value="Genomic_DNA"/>
</dbReference>
<proteinExistence type="predicted"/>
<sequence>MYAPGNVLVFALLMQDLNRCGASMKSVWCCTCPFGACGVAVLDSLCRCSVLARVSGWPPVNFRSLKLLPLVSPKPNLPNVPDQSWYASVQTLAFQSHWKMRRSFLGTLAMTRS</sequence>
<feature type="signal peptide" evidence="1">
    <location>
        <begin position="1"/>
        <end position="22"/>
    </location>
</feature>
<evidence type="ECO:0000313" key="3">
    <source>
        <dbReference type="Proteomes" id="UP000828390"/>
    </source>
</evidence>
<name>A0A9D4KLR2_DREPO</name>